<evidence type="ECO:0000256" key="3">
    <source>
        <dbReference type="ARBA" id="ARBA00004569"/>
    </source>
</evidence>
<organism evidence="14">
    <name type="scientific">bioreactor metagenome</name>
    <dbReference type="NCBI Taxonomy" id="1076179"/>
    <lineage>
        <taxon>unclassified sequences</taxon>
        <taxon>metagenomes</taxon>
        <taxon>ecological metagenomes</taxon>
    </lineage>
</organism>
<comment type="similarity">
    <text evidence="4">Belongs to the NDK family.</text>
</comment>
<comment type="subcellular location">
    <subcellularLocation>
        <location evidence="3">Mitochondrion intermembrane space</location>
    </subcellularLocation>
    <subcellularLocation>
        <location evidence="2">Mitochondrion matrix</location>
    </subcellularLocation>
</comment>
<proteinExistence type="inferred from homology"/>
<keyword evidence="7" id="KW-0479">Metal-binding</keyword>
<evidence type="ECO:0000256" key="2">
    <source>
        <dbReference type="ARBA" id="ARBA00004305"/>
    </source>
</evidence>
<comment type="cofactor">
    <cofactor evidence="1">
        <name>Mg(2+)</name>
        <dbReference type="ChEBI" id="CHEBI:18420"/>
    </cofactor>
</comment>
<name>A0A645ABQ6_9ZZZZ</name>
<dbReference type="EMBL" id="VSSQ01011549">
    <property type="protein sequence ID" value="MPM47124.1"/>
    <property type="molecule type" value="Genomic_DNA"/>
</dbReference>
<dbReference type="GO" id="GO:0006183">
    <property type="term" value="P:GTP biosynthetic process"/>
    <property type="evidence" value="ECO:0007669"/>
    <property type="project" value="InterPro"/>
</dbReference>
<gene>
    <name evidence="14" type="primary">ndk_18</name>
    <name evidence="14" type="ORF">SDC9_93832</name>
</gene>
<dbReference type="GO" id="GO:0005758">
    <property type="term" value="C:mitochondrial intermembrane space"/>
    <property type="evidence" value="ECO:0007669"/>
    <property type="project" value="UniProtKB-SubCell"/>
</dbReference>
<keyword evidence="6 14" id="KW-0808">Transferase</keyword>
<dbReference type="GO" id="GO:0046872">
    <property type="term" value="F:metal ion binding"/>
    <property type="evidence" value="ECO:0007669"/>
    <property type="project" value="UniProtKB-KW"/>
</dbReference>
<dbReference type="InterPro" id="IPR023005">
    <property type="entry name" value="Nucleoside_diP_kinase_AS"/>
</dbReference>
<dbReference type="PROSITE" id="PS51374">
    <property type="entry name" value="NDPK_LIKE"/>
    <property type="match status" value="1"/>
</dbReference>
<dbReference type="FunFam" id="3.30.70.141:FF:000017">
    <property type="entry name" value="Nucleoside diphosphate kinase"/>
    <property type="match status" value="1"/>
</dbReference>
<keyword evidence="10" id="KW-0067">ATP-binding</keyword>
<dbReference type="InterPro" id="IPR001564">
    <property type="entry name" value="Nucleoside_diP_kinase"/>
</dbReference>
<evidence type="ECO:0000256" key="12">
    <source>
        <dbReference type="ARBA" id="ARBA00023080"/>
    </source>
</evidence>
<dbReference type="SUPFAM" id="SSF54919">
    <property type="entry name" value="Nucleoside diphosphate kinase, NDK"/>
    <property type="match status" value="1"/>
</dbReference>
<evidence type="ECO:0000256" key="1">
    <source>
        <dbReference type="ARBA" id="ARBA00001946"/>
    </source>
</evidence>
<dbReference type="EC" id="2.7.4.6" evidence="5"/>
<keyword evidence="9 14" id="KW-0418">Kinase</keyword>
<evidence type="ECO:0000256" key="5">
    <source>
        <dbReference type="ARBA" id="ARBA00012966"/>
    </source>
</evidence>
<keyword evidence="12" id="KW-0546">Nucleotide metabolism</keyword>
<evidence type="ECO:0000256" key="9">
    <source>
        <dbReference type="ARBA" id="ARBA00022777"/>
    </source>
</evidence>
<evidence type="ECO:0000313" key="14">
    <source>
        <dbReference type="EMBL" id="MPM47124.1"/>
    </source>
</evidence>
<dbReference type="Gene3D" id="3.30.70.141">
    <property type="entry name" value="Nucleoside diphosphate kinase-like domain"/>
    <property type="match status" value="1"/>
</dbReference>
<dbReference type="GO" id="GO:0006228">
    <property type="term" value="P:UTP biosynthetic process"/>
    <property type="evidence" value="ECO:0007669"/>
    <property type="project" value="InterPro"/>
</dbReference>
<sequence length="117" mass="13359">MIQLDEKILLEHYAHLADRPFFKRIKDAMMITPVIVCCWKGKDAIRIVRAMAGVTNGRDAAPGTIRGDYSVSVQENIIHASDAPETAAMELKRFFKEGEIFDYKQHQLDFLYANDEV</sequence>
<comment type="caution">
    <text evidence="14">The sequence shown here is derived from an EMBL/GenBank/DDBJ whole genome shotgun (WGS) entry which is preliminary data.</text>
</comment>
<dbReference type="InterPro" id="IPR036850">
    <property type="entry name" value="NDK-like_dom_sf"/>
</dbReference>
<feature type="domain" description="Nucleoside diphosphate kinase-like" evidence="13">
    <location>
        <begin position="1"/>
        <end position="102"/>
    </location>
</feature>
<dbReference type="InterPro" id="IPR034907">
    <property type="entry name" value="NDK-like_dom"/>
</dbReference>
<dbReference type="GO" id="GO:0004550">
    <property type="term" value="F:nucleoside diphosphate kinase activity"/>
    <property type="evidence" value="ECO:0007669"/>
    <property type="project" value="UniProtKB-EC"/>
</dbReference>
<dbReference type="SMART" id="SM00562">
    <property type="entry name" value="NDK"/>
    <property type="match status" value="1"/>
</dbReference>
<keyword evidence="8" id="KW-0547">Nucleotide-binding</keyword>
<evidence type="ECO:0000256" key="7">
    <source>
        <dbReference type="ARBA" id="ARBA00022723"/>
    </source>
</evidence>
<protein>
    <recommendedName>
        <fullName evidence="5">nucleoside-diphosphate kinase</fullName>
        <ecNumber evidence="5">2.7.4.6</ecNumber>
    </recommendedName>
</protein>
<evidence type="ECO:0000259" key="13">
    <source>
        <dbReference type="SMART" id="SM00562"/>
    </source>
</evidence>
<evidence type="ECO:0000256" key="4">
    <source>
        <dbReference type="ARBA" id="ARBA00008142"/>
    </source>
</evidence>
<dbReference type="GO" id="GO:0006241">
    <property type="term" value="P:CTP biosynthetic process"/>
    <property type="evidence" value="ECO:0007669"/>
    <property type="project" value="InterPro"/>
</dbReference>
<dbReference type="PANTHER" id="PTHR11349">
    <property type="entry name" value="NUCLEOSIDE DIPHOSPHATE KINASE"/>
    <property type="match status" value="1"/>
</dbReference>
<evidence type="ECO:0000256" key="8">
    <source>
        <dbReference type="ARBA" id="ARBA00022741"/>
    </source>
</evidence>
<dbReference type="AlphaFoldDB" id="A0A645ABQ6"/>
<evidence type="ECO:0000256" key="6">
    <source>
        <dbReference type="ARBA" id="ARBA00022679"/>
    </source>
</evidence>
<dbReference type="Pfam" id="PF00334">
    <property type="entry name" value="NDK"/>
    <property type="match status" value="1"/>
</dbReference>
<dbReference type="GO" id="GO:0005524">
    <property type="term" value="F:ATP binding"/>
    <property type="evidence" value="ECO:0007669"/>
    <property type="project" value="UniProtKB-KW"/>
</dbReference>
<reference evidence="14" key="1">
    <citation type="submission" date="2019-08" db="EMBL/GenBank/DDBJ databases">
        <authorList>
            <person name="Kucharzyk K."/>
            <person name="Murdoch R.W."/>
            <person name="Higgins S."/>
            <person name="Loffler F."/>
        </authorList>
    </citation>
    <scope>NUCLEOTIDE SEQUENCE</scope>
</reference>
<dbReference type="PROSITE" id="PS00469">
    <property type="entry name" value="NDPK"/>
    <property type="match status" value="1"/>
</dbReference>
<dbReference type="GO" id="GO:0005759">
    <property type="term" value="C:mitochondrial matrix"/>
    <property type="evidence" value="ECO:0007669"/>
    <property type="project" value="UniProtKB-SubCell"/>
</dbReference>
<evidence type="ECO:0000256" key="10">
    <source>
        <dbReference type="ARBA" id="ARBA00022840"/>
    </source>
</evidence>
<accession>A0A645ABQ6</accession>
<dbReference type="PRINTS" id="PR01243">
    <property type="entry name" value="NUCDPKINASE"/>
</dbReference>
<evidence type="ECO:0000256" key="11">
    <source>
        <dbReference type="ARBA" id="ARBA00022842"/>
    </source>
</evidence>
<keyword evidence="11" id="KW-0460">Magnesium</keyword>